<dbReference type="CDD" id="cd02440">
    <property type="entry name" value="AdoMet_MTases"/>
    <property type="match status" value="1"/>
</dbReference>
<evidence type="ECO:0000259" key="4">
    <source>
        <dbReference type="Pfam" id="PF13649"/>
    </source>
</evidence>
<evidence type="ECO:0000313" key="5">
    <source>
        <dbReference type="EMBL" id="MBE1607285.1"/>
    </source>
</evidence>
<name>A0A927N276_9ACTN</name>
<dbReference type="EMBL" id="JADBEM010000001">
    <property type="protein sequence ID" value="MBE1607285.1"/>
    <property type="molecule type" value="Genomic_DNA"/>
</dbReference>
<dbReference type="RefSeq" id="WP_192751256.1">
    <property type="nucleotide sequence ID" value="NZ_BAABJL010000122.1"/>
</dbReference>
<comment type="caution">
    <text evidence="5">The sequence shown here is derived from an EMBL/GenBank/DDBJ whole genome shotgun (WGS) entry which is preliminary data.</text>
</comment>
<proteinExistence type="predicted"/>
<evidence type="ECO:0000256" key="3">
    <source>
        <dbReference type="SAM" id="MobiDB-lite"/>
    </source>
</evidence>
<dbReference type="GO" id="GO:0008168">
    <property type="term" value="F:methyltransferase activity"/>
    <property type="evidence" value="ECO:0007669"/>
    <property type="project" value="UniProtKB-KW"/>
</dbReference>
<evidence type="ECO:0000256" key="2">
    <source>
        <dbReference type="ARBA" id="ARBA00022679"/>
    </source>
</evidence>
<sequence length="305" mass="32688">MPAIVNTHQAEAWNGYEGHHWAEYQERYDLVNGGMNEPLFDAAAIADTDRVLDVGCGNGQTTRLAARRASRGHAVGVDLSAPMLERARASTVDDGIDNATFVQGDAQVYPFEENTFDVAISRGGIMFFSDPVAAFANIGRALRPGGRLTFVCAQEVSREDPFARALAPLWALMRGAEEARKNVEGTDDERQRADRDGSRPGAETGGVGPTSLADPERTHAALSAAGFTQVSIEPLRIPMVFGADAKDAADFFLLMGPMEFNLRGIDPVAVASARDEVAVALGEYVDDNGVSLPSALWLVQALRPV</sequence>
<dbReference type="AlphaFoldDB" id="A0A927N276"/>
<dbReference type="GO" id="GO:0032259">
    <property type="term" value="P:methylation"/>
    <property type="evidence" value="ECO:0007669"/>
    <property type="project" value="UniProtKB-KW"/>
</dbReference>
<dbReference type="InterPro" id="IPR029063">
    <property type="entry name" value="SAM-dependent_MTases_sf"/>
</dbReference>
<keyword evidence="1 5" id="KW-0489">Methyltransferase</keyword>
<dbReference type="PANTHER" id="PTHR43861">
    <property type="entry name" value="TRANS-ACONITATE 2-METHYLTRANSFERASE-RELATED"/>
    <property type="match status" value="1"/>
</dbReference>
<gene>
    <name evidence="5" type="ORF">HEB94_004133</name>
</gene>
<accession>A0A927N276</accession>
<evidence type="ECO:0000313" key="6">
    <source>
        <dbReference type="Proteomes" id="UP000638648"/>
    </source>
</evidence>
<organism evidence="5 6">
    <name type="scientific">Actinopolymorpha pittospori</name>
    <dbReference type="NCBI Taxonomy" id="648752"/>
    <lineage>
        <taxon>Bacteria</taxon>
        <taxon>Bacillati</taxon>
        <taxon>Actinomycetota</taxon>
        <taxon>Actinomycetes</taxon>
        <taxon>Propionibacteriales</taxon>
        <taxon>Actinopolymorphaceae</taxon>
        <taxon>Actinopolymorpha</taxon>
    </lineage>
</organism>
<keyword evidence="6" id="KW-1185">Reference proteome</keyword>
<keyword evidence="2" id="KW-0808">Transferase</keyword>
<protein>
    <submittedName>
        <fullName evidence="5">SAM-dependent methyltransferase</fullName>
    </submittedName>
</protein>
<feature type="region of interest" description="Disordered" evidence="3">
    <location>
        <begin position="180"/>
        <end position="214"/>
    </location>
</feature>
<reference evidence="5" key="1">
    <citation type="submission" date="2020-10" db="EMBL/GenBank/DDBJ databases">
        <title>Sequencing the genomes of 1000 actinobacteria strains.</title>
        <authorList>
            <person name="Klenk H.-P."/>
        </authorList>
    </citation>
    <scope>NUCLEOTIDE SEQUENCE</scope>
    <source>
        <strain evidence="5">DSM 45354</strain>
    </source>
</reference>
<dbReference type="SUPFAM" id="SSF53335">
    <property type="entry name" value="S-adenosyl-L-methionine-dependent methyltransferases"/>
    <property type="match status" value="1"/>
</dbReference>
<feature type="compositionally biased region" description="Basic and acidic residues" evidence="3">
    <location>
        <begin position="180"/>
        <end position="198"/>
    </location>
</feature>
<dbReference type="Proteomes" id="UP000638648">
    <property type="component" value="Unassembled WGS sequence"/>
</dbReference>
<feature type="domain" description="Methyltransferase" evidence="4">
    <location>
        <begin position="51"/>
        <end position="146"/>
    </location>
</feature>
<dbReference type="Pfam" id="PF13649">
    <property type="entry name" value="Methyltransf_25"/>
    <property type="match status" value="1"/>
</dbReference>
<dbReference type="InterPro" id="IPR041698">
    <property type="entry name" value="Methyltransf_25"/>
</dbReference>
<dbReference type="PANTHER" id="PTHR43861:SF1">
    <property type="entry name" value="TRANS-ACONITATE 2-METHYLTRANSFERASE"/>
    <property type="match status" value="1"/>
</dbReference>
<evidence type="ECO:0000256" key="1">
    <source>
        <dbReference type="ARBA" id="ARBA00022603"/>
    </source>
</evidence>
<dbReference type="Gene3D" id="3.40.50.150">
    <property type="entry name" value="Vaccinia Virus protein VP39"/>
    <property type="match status" value="1"/>
</dbReference>